<evidence type="ECO:0000313" key="9">
    <source>
        <dbReference type="Proteomes" id="UP001240171"/>
    </source>
</evidence>
<keyword evidence="5" id="KW-0804">Transcription</keyword>
<dbReference type="RefSeq" id="WP_305024052.1">
    <property type="nucleotide sequence ID" value="NZ_JAUQTB010000004.1"/>
</dbReference>
<dbReference type="InterPro" id="IPR013249">
    <property type="entry name" value="RNA_pol_sigma70_r4_t2"/>
</dbReference>
<dbReference type="NCBIfam" id="TIGR02937">
    <property type="entry name" value="sigma70-ECF"/>
    <property type="match status" value="1"/>
</dbReference>
<comment type="caution">
    <text evidence="8">The sequence shown here is derived from an EMBL/GenBank/DDBJ whole genome shotgun (WGS) entry which is preliminary data.</text>
</comment>
<dbReference type="Gene3D" id="1.10.10.10">
    <property type="entry name" value="Winged helix-like DNA-binding domain superfamily/Winged helix DNA-binding domain"/>
    <property type="match status" value="1"/>
</dbReference>
<dbReference type="SUPFAM" id="SSF88946">
    <property type="entry name" value="Sigma2 domain of RNA polymerase sigma factors"/>
    <property type="match status" value="1"/>
</dbReference>
<dbReference type="PANTHER" id="PTHR43133:SF8">
    <property type="entry name" value="RNA POLYMERASE SIGMA FACTOR HI_1459-RELATED"/>
    <property type="match status" value="1"/>
</dbReference>
<evidence type="ECO:0000256" key="4">
    <source>
        <dbReference type="ARBA" id="ARBA00023125"/>
    </source>
</evidence>
<reference evidence="8 9" key="1">
    <citation type="submission" date="2023-07" db="EMBL/GenBank/DDBJ databases">
        <title>Paenibacillus sp. JX-17 nov. isolated from soil.</title>
        <authorList>
            <person name="Wan Y."/>
            <person name="Liu B."/>
        </authorList>
    </citation>
    <scope>NUCLEOTIDE SEQUENCE [LARGE SCALE GENOMIC DNA]</scope>
    <source>
        <strain evidence="8 9">JX-17</strain>
    </source>
</reference>
<dbReference type="PANTHER" id="PTHR43133">
    <property type="entry name" value="RNA POLYMERASE ECF-TYPE SIGMA FACTO"/>
    <property type="match status" value="1"/>
</dbReference>
<feature type="domain" description="RNA polymerase sigma factor 70 region 4 type 2" evidence="7">
    <location>
        <begin position="103"/>
        <end position="152"/>
    </location>
</feature>
<name>A0ABT9CGQ5_9BACL</name>
<evidence type="ECO:0000256" key="5">
    <source>
        <dbReference type="ARBA" id="ARBA00023163"/>
    </source>
</evidence>
<keyword evidence="4" id="KW-0238">DNA-binding</keyword>
<keyword evidence="2" id="KW-0805">Transcription regulation</keyword>
<evidence type="ECO:0000259" key="7">
    <source>
        <dbReference type="Pfam" id="PF08281"/>
    </source>
</evidence>
<dbReference type="Pfam" id="PF04542">
    <property type="entry name" value="Sigma70_r2"/>
    <property type="match status" value="1"/>
</dbReference>
<evidence type="ECO:0000313" key="8">
    <source>
        <dbReference type="EMBL" id="MDO7906866.1"/>
    </source>
</evidence>
<dbReference type="InterPro" id="IPR014284">
    <property type="entry name" value="RNA_pol_sigma-70_dom"/>
</dbReference>
<dbReference type="EMBL" id="JAUQTB010000004">
    <property type="protein sequence ID" value="MDO7906866.1"/>
    <property type="molecule type" value="Genomic_DNA"/>
</dbReference>
<dbReference type="CDD" id="cd06171">
    <property type="entry name" value="Sigma70_r4"/>
    <property type="match status" value="1"/>
</dbReference>
<protein>
    <submittedName>
        <fullName evidence="8">RNA polymerase sigma factor</fullName>
    </submittedName>
</protein>
<keyword evidence="3" id="KW-0731">Sigma factor</keyword>
<dbReference type="InterPro" id="IPR013325">
    <property type="entry name" value="RNA_pol_sigma_r2"/>
</dbReference>
<dbReference type="Pfam" id="PF08281">
    <property type="entry name" value="Sigma70_r4_2"/>
    <property type="match status" value="1"/>
</dbReference>
<evidence type="ECO:0000259" key="6">
    <source>
        <dbReference type="Pfam" id="PF04542"/>
    </source>
</evidence>
<dbReference type="InterPro" id="IPR036388">
    <property type="entry name" value="WH-like_DNA-bd_sf"/>
</dbReference>
<evidence type="ECO:0000256" key="1">
    <source>
        <dbReference type="ARBA" id="ARBA00010641"/>
    </source>
</evidence>
<comment type="similarity">
    <text evidence="1">Belongs to the sigma-70 factor family. ECF subfamily.</text>
</comment>
<evidence type="ECO:0000256" key="2">
    <source>
        <dbReference type="ARBA" id="ARBA00023015"/>
    </source>
</evidence>
<keyword evidence="9" id="KW-1185">Reference proteome</keyword>
<organism evidence="8 9">
    <name type="scientific">Paenibacillus lacisoli</name>
    <dbReference type="NCBI Taxonomy" id="3064525"/>
    <lineage>
        <taxon>Bacteria</taxon>
        <taxon>Bacillati</taxon>
        <taxon>Bacillota</taxon>
        <taxon>Bacilli</taxon>
        <taxon>Bacillales</taxon>
        <taxon>Paenibacillaceae</taxon>
        <taxon>Paenibacillus</taxon>
    </lineage>
</organism>
<accession>A0ABT9CGQ5</accession>
<dbReference type="Gene3D" id="1.10.1740.10">
    <property type="match status" value="1"/>
</dbReference>
<gene>
    <name evidence="8" type="ORF">Q5741_10555</name>
</gene>
<dbReference type="InterPro" id="IPR007627">
    <property type="entry name" value="RNA_pol_sigma70_r2"/>
</dbReference>
<feature type="domain" description="RNA polymerase sigma-70 region 2" evidence="6">
    <location>
        <begin position="6"/>
        <end position="70"/>
    </location>
</feature>
<sequence>MNDRELFETYREHVYRFCRYMMHSEADAEDICQEVFVKAMLADRSQIRELKPWLLRIASNECMTILQRRRKGHHKEKLVYLLSLTKRQAQVEENWENAETKGELERLLGQLSVPIRSAILLRYSGDLSIAETAEVLGIAEGTVKSRVNRGLRILRRMFNESRDEIEPEGDWKWLSATKNK</sequence>
<proteinExistence type="inferred from homology"/>
<dbReference type="SUPFAM" id="SSF88659">
    <property type="entry name" value="Sigma3 and sigma4 domains of RNA polymerase sigma factors"/>
    <property type="match status" value="1"/>
</dbReference>
<dbReference type="InterPro" id="IPR013324">
    <property type="entry name" value="RNA_pol_sigma_r3/r4-like"/>
</dbReference>
<evidence type="ECO:0000256" key="3">
    <source>
        <dbReference type="ARBA" id="ARBA00023082"/>
    </source>
</evidence>
<dbReference type="Proteomes" id="UP001240171">
    <property type="component" value="Unassembled WGS sequence"/>
</dbReference>
<dbReference type="InterPro" id="IPR039425">
    <property type="entry name" value="RNA_pol_sigma-70-like"/>
</dbReference>